<feature type="region of interest" description="Disordered" evidence="1">
    <location>
        <begin position="105"/>
        <end position="200"/>
    </location>
</feature>
<dbReference type="Gene3D" id="1.10.10.2670">
    <property type="entry name" value="E3 ubiquitin-protein ligase"/>
    <property type="match status" value="1"/>
</dbReference>
<dbReference type="SUPFAM" id="SSF46785">
    <property type="entry name" value="Winged helix' DNA-binding domain"/>
    <property type="match status" value="1"/>
</dbReference>
<dbReference type="Proteomes" id="UP001212411">
    <property type="component" value="Chromosome 1"/>
</dbReference>
<dbReference type="GeneID" id="80875089"/>
<gene>
    <name evidence="2" type="primary">ell1</name>
    <name evidence="2" type="ORF">SOMG_01607</name>
</gene>
<feature type="compositionally biased region" description="Basic and acidic residues" evidence="1">
    <location>
        <begin position="105"/>
        <end position="128"/>
    </location>
</feature>
<name>A0AAE9WBH4_9SCHI</name>
<dbReference type="InterPro" id="IPR042065">
    <property type="entry name" value="E3_ELL-like"/>
</dbReference>
<feature type="compositionally biased region" description="Low complexity" evidence="1">
    <location>
        <begin position="341"/>
        <end position="354"/>
    </location>
</feature>
<dbReference type="KEGG" id="som:SOMG_01607"/>
<accession>A0AAE9WBH4</accession>
<dbReference type="AlphaFoldDB" id="A0AAE9WBH4"/>
<evidence type="ECO:0000313" key="2">
    <source>
        <dbReference type="EMBL" id="WBW72579.1"/>
    </source>
</evidence>
<keyword evidence="2" id="KW-0251">Elongation factor</keyword>
<protein>
    <submittedName>
        <fullName evidence="2">RNA polymerase II transcription elongation factor Ell1</fullName>
    </submittedName>
</protein>
<keyword evidence="2" id="KW-0648">Protein biosynthesis</keyword>
<keyword evidence="3" id="KW-1185">Reference proteome</keyword>
<proteinExistence type="predicted"/>
<evidence type="ECO:0000313" key="3">
    <source>
        <dbReference type="Proteomes" id="UP001212411"/>
    </source>
</evidence>
<feature type="compositionally biased region" description="Polar residues" evidence="1">
    <location>
        <begin position="375"/>
        <end position="464"/>
    </location>
</feature>
<reference evidence="2 3" key="1">
    <citation type="journal article" date="2023" name="G3 (Bethesda)">
        <title>A high-quality reference genome for the fission yeast Schizosaccharomyces osmophilus.</title>
        <authorList>
            <person name="Jia G.S."/>
            <person name="Zhang W.C."/>
            <person name="Liang Y."/>
            <person name="Liu X.H."/>
            <person name="Rhind N."/>
            <person name="Pidoux A."/>
            <person name="Brysch-Herzberg M."/>
            <person name="Du L.L."/>
        </authorList>
    </citation>
    <scope>NUCLEOTIDE SEQUENCE [LARGE SCALE GENOMIC DNA]</scope>
    <source>
        <strain evidence="2 3">CBS 15793</strain>
    </source>
</reference>
<dbReference type="RefSeq" id="XP_056036822.1">
    <property type="nucleotide sequence ID" value="XM_056180400.1"/>
</dbReference>
<feature type="compositionally biased region" description="Low complexity" evidence="1">
    <location>
        <begin position="170"/>
        <end position="200"/>
    </location>
</feature>
<sequence length="544" mass="60663">MIRQKSIRDALPVTVDGTEEESPLLMSVQLPKEFLENYLAGTLENIHLNCTDSGVSVITGGRSYTCNSIPETAPHEVYRLNESRSLHLVGRVYQRLQLRREFDSRMAERVKSRTKEAQKEKEEKRIVTLHDTAAKSTQNSQKPKTHRLIQKQPHRPLNSSPFSKPSAHNSLSSSVTTRSSSPPAHVGSSSDYPASSSSSSLKSRLDLRSRVVQLLAVAAEEEDVLLQRTKALPAELRSLLPDIARKNQLGKWELFPKVYKDIRVYDWRPYSVADRRTVIQRATSAFNELGLPQDAPERLSLGSGKKSANPLSKHNVDKRMLSNHAPTSSVLAPSFVDTNLPSSTSSHPLLSNNSHSHHQKFPKSSSSTDSPPSSLQHKVSTNLSRTGSESSAVSLSDPGNMSTPVSDIPSPTSSANYSNLSSPQGKRKTYSPSYSQASARTGIHSSGDVSDTFNQHQKQEQNISKPKKRRQQRYTTEEIKALALRFRETYPQYKKLYQKVASFYNNNETENPNFSSLQDELISLHSQLKSWKNTLYAASDDLPI</sequence>
<feature type="region of interest" description="Disordered" evidence="1">
    <location>
        <begin position="294"/>
        <end position="317"/>
    </location>
</feature>
<feature type="region of interest" description="Disordered" evidence="1">
    <location>
        <begin position="341"/>
        <end position="474"/>
    </location>
</feature>
<feature type="compositionally biased region" description="Basic residues" evidence="1">
    <location>
        <begin position="143"/>
        <end position="154"/>
    </location>
</feature>
<feature type="compositionally biased region" description="Low complexity" evidence="1">
    <location>
        <begin position="362"/>
        <end position="374"/>
    </location>
</feature>
<dbReference type="EMBL" id="CP115611">
    <property type="protein sequence ID" value="WBW72579.1"/>
    <property type="molecule type" value="Genomic_DNA"/>
</dbReference>
<evidence type="ECO:0000256" key="1">
    <source>
        <dbReference type="SAM" id="MobiDB-lite"/>
    </source>
</evidence>
<feature type="compositionally biased region" description="Polar residues" evidence="1">
    <location>
        <begin position="157"/>
        <end position="169"/>
    </location>
</feature>
<dbReference type="GO" id="GO:0003746">
    <property type="term" value="F:translation elongation factor activity"/>
    <property type="evidence" value="ECO:0007669"/>
    <property type="project" value="UniProtKB-KW"/>
</dbReference>
<dbReference type="InterPro" id="IPR036390">
    <property type="entry name" value="WH_DNA-bd_sf"/>
</dbReference>
<organism evidence="2 3">
    <name type="scientific">Schizosaccharomyces osmophilus</name>
    <dbReference type="NCBI Taxonomy" id="2545709"/>
    <lineage>
        <taxon>Eukaryota</taxon>
        <taxon>Fungi</taxon>
        <taxon>Dikarya</taxon>
        <taxon>Ascomycota</taxon>
        <taxon>Taphrinomycotina</taxon>
        <taxon>Schizosaccharomycetes</taxon>
        <taxon>Schizosaccharomycetales</taxon>
        <taxon>Schizosaccharomycetaceae</taxon>
        <taxon>Schizosaccharomyces</taxon>
    </lineage>
</organism>